<organism evidence="3 4">
    <name type="scientific">Manihot esculenta</name>
    <name type="common">Cassava</name>
    <name type="synonym">Jatropha manihot</name>
    <dbReference type="NCBI Taxonomy" id="3983"/>
    <lineage>
        <taxon>Eukaryota</taxon>
        <taxon>Viridiplantae</taxon>
        <taxon>Streptophyta</taxon>
        <taxon>Embryophyta</taxon>
        <taxon>Tracheophyta</taxon>
        <taxon>Spermatophyta</taxon>
        <taxon>Magnoliopsida</taxon>
        <taxon>eudicotyledons</taxon>
        <taxon>Gunneridae</taxon>
        <taxon>Pentapetalae</taxon>
        <taxon>rosids</taxon>
        <taxon>fabids</taxon>
        <taxon>Malpighiales</taxon>
        <taxon>Euphorbiaceae</taxon>
        <taxon>Crotonoideae</taxon>
        <taxon>Manihoteae</taxon>
        <taxon>Manihot</taxon>
    </lineage>
</organism>
<dbReference type="Pfam" id="PF07145">
    <property type="entry name" value="PAM2"/>
    <property type="match status" value="1"/>
</dbReference>
<sequence length="296" mass="33058">MAIESVGDENSIFCQDSKPAAIESYKEPAIETQTNDHSFINGKCDDHQEKSTEAAATSNMQQNPTVEIFSKLNPMAQEFVPAKTIRKKKKNSYYGNQRRNTRTSMAQRVDKIRKTLYIPVIDHQVTEVQLANLFVHVGHVVDCRICSNPNISGHYFAFVEFSDEEAANTALKLSGISLGSYPLRLEPSRTGIVPVNSTLLPRSEEEYDMCTRTVYCTNIDKQVKQENVRLFFECCCGEVERLRVLQGYDHAKTCIAFVEFREAESAIAALKLSGALLGSLPISVNPSKTPLRPLVG</sequence>
<reference evidence="4" key="1">
    <citation type="journal article" date="2016" name="Nat. Biotechnol.">
        <title>Sequencing wild and cultivated cassava and related species reveals extensive interspecific hybridization and genetic diversity.</title>
        <authorList>
            <person name="Bredeson J.V."/>
            <person name="Lyons J.B."/>
            <person name="Prochnik S.E."/>
            <person name="Wu G.A."/>
            <person name="Ha C.M."/>
            <person name="Edsinger-Gonzales E."/>
            <person name="Grimwood J."/>
            <person name="Schmutz J."/>
            <person name="Rabbi I.Y."/>
            <person name="Egesi C."/>
            <person name="Nauluvula P."/>
            <person name="Lebot V."/>
            <person name="Ndunguru J."/>
            <person name="Mkamilo G."/>
            <person name="Bart R.S."/>
            <person name="Setter T.L."/>
            <person name="Gleadow R.M."/>
            <person name="Kulakow P."/>
            <person name="Ferguson M.E."/>
            <person name="Rounsley S."/>
            <person name="Rokhsar D.S."/>
        </authorList>
    </citation>
    <scope>NUCLEOTIDE SEQUENCE [LARGE SCALE GENOMIC DNA]</scope>
    <source>
        <strain evidence="4">cv. AM560-2</strain>
    </source>
</reference>
<evidence type="ECO:0000256" key="1">
    <source>
        <dbReference type="PROSITE-ProRule" id="PRU00176"/>
    </source>
</evidence>
<feature type="domain" description="RRM" evidence="2">
    <location>
        <begin position="114"/>
        <end position="190"/>
    </location>
</feature>
<dbReference type="PANTHER" id="PTHR32343">
    <property type="entry name" value="SERINE/ARGININE-RICH SPLICING FACTOR"/>
    <property type="match status" value="1"/>
</dbReference>
<gene>
    <name evidence="3" type="ORF">MANES_01G090600v8</name>
</gene>
<keyword evidence="1" id="KW-0694">RNA-binding</keyword>
<dbReference type="SMART" id="SM00360">
    <property type="entry name" value="RRM"/>
    <property type="match status" value="2"/>
</dbReference>
<protein>
    <recommendedName>
        <fullName evidence="2">RRM domain-containing protein</fullName>
    </recommendedName>
</protein>
<dbReference type="InterPro" id="IPR035979">
    <property type="entry name" value="RBD_domain_sf"/>
</dbReference>
<accession>A0A2C9WJ81</accession>
<dbReference type="PANTHER" id="PTHR32343:SF24">
    <property type="entry name" value="POLYADENYLATE-BINDING PROTEIN-INTERACTING PROTEIN 10"/>
    <property type="match status" value="1"/>
</dbReference>
<evidence type="ECO:0000313" key="4">
    <source>
        <dbReference type="Proteomes" id="UP000091857"/>
    </source>
</evidence>
<dbReference type="PROSITE" id="PS50102">
    <property type="entry name" value="RRM"/>
    <property type="match status" value="2"/>
</dbReference>
<evidence type="ECO:0000313" key="3">
    <source>
        <dbReference type="EMBL" id="OAY60163.1"/>
    </source>
</evidence>
<dbReference type="Gene3D" id="3.30.70.330">
    <property type="match status" value="2"/>
</dbReference>
<dbReference type="SUPFAM" id="SSF54928">
    <property type="entry name" value="RNA-binding domain, RBD"/>
    <property type="match status" value="2"/>
</dbReference>
<comment type="caution">
    <text evidence="3">The sequence shown here is derived from an EMBL/GenBank/DDBJ whole genome shotgun (WGS) entry which is preliminary data.</text>
</comment>
<dbReference type="InterPro" id="IPR009818">
    <property type="entry name" value="PAM2_motif"/>
</dbReference>
<dbReference type="Proteomes" id="UP000091857">
    <property type="component" value="Chromosome 1"/>
</dbReference>
<dbReference type="Gramene" id="Manes.01G090600.1.v8.1">
    <property type="protein sequence ID" value="Manes.01G090600.1.v8.1.CDS.1"/>
    <property type="gene ID" value="Manes.01G090600.v8.1"/>
</dbReference>
<feature type="domain" description="RRM" evidence="2">
    <location>
        <begin position="212"/>
        <end position="289"/>
    </location>
</feature>
<evidence type="ECO:0000259" key="2">
    <source>
        <dbReference type="PROSITE" id="PS50102"/>
    </source>
</evidence>
<dbReference type="InterPro" id="IPR000504">
    <property type="entry name" value="RRM_dom"/>
</dbReference>
<proteinExistence type="predicted"/>
<dbReference type="STRING" id="3983.A0A2C9WJ81"/>
<dbReference type="EMBL" id="CM004387">
    <property type="protein sequence ID" value="OAY60163.1"/>
    <property type="molecule type" value="Genomic_DNA"/>
</dbReference>
<dbReference type="OrthoDB" id="7763451at2759"/>
<dbReference type="GO" id="GO:0003723">
    <property type="term" value="F:RNA binding"/>
    <property type="evidence" value="ECO:0007669"/>
    <property type="project" value="UniProtKB-UniRule"/>
</dbReference>
<dbReference type="AlphaFoldDB" id="A0A2C9WJ81"/>
<dbReference type="Pfam" id="PF00076">
    <property type="entry name" value="RRM_1"/>
    <property type="match status" value="2"/>
</dbReference>
<keyword evidence="4" id="KW-1185">Reference proteome</keyword>
<name>A0A2C9WJ81_MANES</name>
<dbReference type="InterPro" id="IPR012677">
    <property type="entry name" value="Nucleotide-bd_a/b_plait_sf"/>
</dbReference>